<comment type="caution">
    <text evidence="2">The sequence shown here is derived from an EMBL/GenBank/DDBJ whole genome shotgun (WGS) entry which is preliminary data.</text>
</comment>
<evidence type="ECO:0000256" key="1">
    <source>
        <dbReference type="SAM" id="MobiDB-lite"/>
    </source>
</evidence>
<dbReference type="EMBL" id="JAQQWP010000002">
    <property type="protein sequence ID" value="KAK8129373.1"/>
    <property type="molecule type" value="Genomic_DNA"/>
</dbReference>
<reference evidence="2 3" key="1">
    <citation type="submission" date="2023-01" db="EMBL/GenBank/DDBJ databases">
        <title>Analysis of 21 Apiospora genomes using comparative genomics revels a genus with tremendous synthesis potential of carbohydrate active enzymes and secondary metabolites.</title>
        <authorList>
            <person name="Sorensen T."/>
        </authorList>
    </citation>
    <scope>NUCLEOTIDE SEQUENCE [LARGE SCALE GENOMIC DNA]</scope>
    <source>
        <strain evidence="2 3">CBS 117206</strain>
    </source>
</reference>
<evidence type="ECO:0000313" key="3">
    <source>
        <dbReference type="Proteomes" id="UP001392437"/>
    </source>
</evidence>
<keyword evidence="3" id="KW-1185">Reference proteome</keyword>
<dbReference type="Proteomes" id="UP001392437">
    <property type="component" value="Unassembled WGS sequence"/>
</dbReference>
<feature type="region of interest" description="Disordered" evidence="1">
    <location>
        <begin position="1"/>
        <end position="48"/>
    </location>
</feature>
<organism evidence="2 3">
    <name type="scientific">Apiospora kogelbergensis</name>
    <dbReference type="NCBI Taxonomy" id="1337665"/>
    <lineage>
        <taxon>Eukaryota</taxon>
        <taxon>Fungi</taxon>
        <taxon>Dikarya</taxon>
        <taxon>Ascomycota</taxon>
        <taxon>Pezizomycotina</taxon>
        <taxon>Sordariomycetes</taxon>
        <taxon>Xylariomycetidae</taxon>
        <taxon>Amphisphaeriales</taxon>
        <taxon>Apiosporaceae</taxon>
        <taxon>Apiospora</taxon>
    </lineage>
</organism>
<protein>
    <submittedName>
        <fullName evidence="2">Uncharacterized protein</fullName>
    </submittedName>
</protein>
<dbReference type="AlphaFoldDB" id="A0AAW0R6F9"/>
<sequence length="179" mass="20018">MADPHDIDYDMSDVELSDGSSSDGEQPAAQQLEDQRIRDYVGPNHAKTGRDKEVADLVARGAVEYADELIADAPPSFGAPSTDYQMFKWVKDLQNLRELHLKSDIKTIPTGRELKVFLVITAKAIAEKAKEGKASYWTLQGSIGYIKKWCRSQFPPFREFEDFDDAALSMFGLSNTPIL</sequence>
<gene>
    <name evidence="2" type="ORF">PG999_001753</name>
</gene>
<accession>A0AAW0R6F9</accession>
<name>A0AAW0R6F9_9PEZI</name>
<proteinExistence type="predicted"/>
<evidence type="ECO:0000313" key="2">
    <source>
        <dbReference type="EMBL" id="KAK8129373.1"/>
    </source>
</evidence>